<evidence type="ECO:0000256" key="5">
    <source>
        <dbReference type="ARBA" id="ARBA00022664"/>
    </source>
</evidence>
<evidence type="ECO:0000256" key="6">
    <source>
        <dbReference type="ARBA" id="ARBA00022728"/>
    </source>
</evidence>
<comment type="function">
    <text evidence="10">Protein associated with the U5 snRNP, during its maturation and its post-splicing recycling and which is required for spliceosomal tri-snRNP complex assembly in the nucleus. Has a molecular sequestering activity and transiently hinders SNRNP200 binding sites for constitutive splicing factors that intervene later during the assembly of the spliceosome and splicing. Together with its molecular sequestering activity, may also function as a molecular adapter and placeholder, coordinating the assembly of the U5 snRNP and its association with the U4/U6 di-snRNP.</text>
</comment>
<dbReference type="PANTHER" id="PTHR13445:SF3">
    <property type="entry name" value="U5 SMALL NUCLEAR RIBONUCLEOPROTEIN TSSC4"/>
    <property type="match status" value="1"/>
</dbReference>
<keyword evidence="5" id="KW-0507">mRNA processing</keyword>
<feature type="compositionally biased region" description="Acidic residues" evidence="11">
    <location>
        <begin position="79"/>
        <end position="96"/>
    </location>
</feature>
<keyword evidence="4" id="KW-0963">Cytoplasm</keyword>
<evidence type="ECO:0000256" key="7">
    <source>
        <dbReference type="ARBA" id="ARBA00023187"/>
    </source>
</evidence>
<comment type="subcellular location">
    <subcellularLocation>
        <location evidence="2">Cytoplasm</location>
    </subcellularLocation>
    <subcellularLocation>
        <location evidence="1">Nucleus</location>
    </subcellularLocation>
</comment>
<evidence type="ECO:0000256" key="8">
    <source>
        <dbReference type="ARBA" id="ARBA00023242"/>
    </source>
</evidence>
<comment type="caution">
    <text evidence="12">The sequence shown here is derived from an EMBL/GenBank/DDBJ whole genome shotgun (WGS) entry which is preliminary data.</text>
</comment>
<dbReference type="Proteomes" id="UP001141253">
    <property type="component" value="Chromosome 2"/>
</dbReference>
<evidence type="ECO:0000256" key="4">
    <source>
        <dbReference type="ARBA" id="ARBA00022490"/>
    </source>
</evidence>
<feature type="region of interest" description="Disordered" evidence="11">
    <location>
        <begin position="1"/>
        <end position="98"/>
    </location>
</feature>
<organism evidence="12 13">
    <name type="scientific">Salix suchowensis</name>
    <dbReference type="NCBI Taxonomy" id="1278906"/>
    <lineage>
        <taxon>Eukaryota</taxon>
        <taxon>Viridiplantae</taxon>
        <taxon>Streptophyta</taxon>
        <taxon>Embryophyta</taxon>
        <taxon>Tracheophyta</taxon>
        <taxon>Spermatophyta</taxon>
        <taxon>Magnoliopsida</taxon>
        <taxon>eudicotyledons</taxon>
        <taxon>Gunneridae</taxon>
        <taxon>Pentapetalae</taxon>
        <taxon>rosids</taxon>
        <taxon>fabids</taxon>
        <taxon>Malpighiales</taxon>
        <taxon>Salicaceae</taxon>
        <taxon>Saliceae</taxon>
        <taxon>Salix</taxon>
    </lineage>
</organism>
<keyword evidence="7" id="KW-0508">mRNA splicing</keyword>
<evidence type="ECO:0000256" key="9">
    <source>
        <dbReference type="ARBA" id="ARBA00035304"/>
    </source>
</evidence>
<name>A0ABQ9BSF8_9ROSI</name>
<feature type="compositionally biased region" description="Low complexity" evidence="11">
    <location>
        <begin position="15"/>
        <end position="37"/>
    </location>
</feature>
<feature type="compositionally biased region" description="Basic and acidic residues" evidence="11">
    <location>
        <begin position="1"/>
        <end position="11"/>
    </location>
</feature>
<dbReference type="InterPro" id="IPR029338">
    <property type="entry name" value="TSSC4"/>
</dbReference>
<reference evidence="12" key="1">
    <citation type="submission" date="2022-10" db="EMBL/GenBank/DDBJ databases">
        <authorList>
            <person name="Hyden B.L."/>
            <person name="Feng K."/>
            <person name="Yates T."/>
            <person name="Jawdy S."/>
            <person name="Smart L.B."/>
            <person name="Muchero W."/>
        </authorList>
    </citation>
    <scope>NUCLEOTIDE SEQUENCE</scope>
    <source>
        <tissue evidence="12">Shoot tip</tissue>
    </source>
</reference>
<evidence type="ECO:0000256" key="3">
    <source>
        <dbReference type="ARBA" id="ARBA00010362"/>
    </source>
</evidence>
<dbReference type="EMBL" id="JAPFFI010000006">
    <property type="protein sequence ID" value="KAJ6390115.1"/>
    <property type="molecule type" value="Genomic_DNA"/>
</dbReference>
<evidence type="ECO:0000256" key="2">
    <source>
        <dbReference type="ARBA" id="ARBA00004496"/>
    </source>
</evidence>
<keyword evidence="8" id="KW-0539">Nucleus</keyword>
<reference evidence="12" key="2">
    <citation type="journal article" date="2023" name="Int. J. Mol. Sci.">
        <title>De Novo Assembly and Annotation of 11 Diverse Shrub Willow (Salix) Genomes Reveals Novel Gene Organization in Sex-Linked Regions.</title>
        <authorList>
            <person name="Hyden B."/>
            <person name="Feng K."/>
            <person name="Yates T.B."/>
            <person name="Jawdy S."/>
            <person name="Cereghino C."/>
            <person name="Smart L.B."/>
            <person name="Muchero W."/>
        </authorList>
    </citation>
    <scope>NUCLEOTIDE SEQUENCE</scope>
    <source>
        <tissue evidence="12">Shoot tip</tissue>
    </source>
</reference>
<sequence>MEDSFRARVEKAFGSLPSSIIQTQQPSSSSSSSLSSPWCLTDEEIQRNQWIRDRKEESHETETQPQPYFDPDKPHDVDFESDEIERDLDDLDDGEEDSRALKLKPEDYNDEEWDIKKSIGLDCTLDYEEEEDHYDKVAVGREKAGDERLYVTAMDDYGIDIDSGNEIPNSFEDRKKDFQLDSNTIENDLDSKLRKRVRFDPECKDSNDEEYDGFEDTQMETTDSTEETVLYHLPPDYASGIPDYIQNPSKYTHYTFDSSTGVDEESNRGAYMDFLKMLQQAKTTELHPDDVPVDLSKPHAFIPKKKIGAVTVTDNCVDSKQNRDDASEDFKLKRGVPIRIAAGDDLDTETCAMEEDKPEISS</sequence>
<keyword evidence="13" id="KW-1185">Reference proteome</keyword>
<feature type="region of interest" description="Disordered" evidence="11">
    <location>
        <begin position="204"/>
        <end position="225"/>
    </location>
</feature>
<evidence type="ECO:0000256" key="11">
    <source>
        <dbReference type="SAM" id="MobiDB-lite"/>
    </source>
</evidence>
<keyword evidence="6" id="KW-0747">Spliceosome</keyword>
<protein>
    <recommendedName>
        <fullName evidence="9">U5 small nuclear ribonucleoprotein TSSC4</fullName>
    </recommendedName>
</protein>
<feature type="compositionally biased region" description="Basic and acidic residues" evidence="11">
    <location>
        <begin position="44"/>
        <end position="62"/>
    </location>
</feature>
<accession>A0ABQ9BSF8</accession>
<evidence type="ECO:0000256" key="10">
    <source>
        <dbReference type="ARBA" id="ARBA00045970"/>
    </source>
</evidence>
<evidence type="ECO:0000313" key="12">
    <source>
        <dbReference type="EMBL" id="KAJ6390115.1"/>
    </source>
</evidence>
<feature type="compositionally biased region" description="Acidic residues" evidence="11">
    <location>
        <begin position="207"/>
        <end position="225"/>
    </location>
</feature>
<evidence type="ECO:0000313" key="13">
    <source>
        <dbReference type="Proteomes" id="UP001141253"/>
    </source>
</evidence>
<proteinExistence type="inferred from homology"/>
<dbReference type="Pfam" id="PF15264">
    <property type="entry name" value="TSSC4"/>
    <property type="match status" value="1"/>
</dbReference>
<gene>
    <name evidence="12" type="ORF">OIU77_024349</name>
</gene>
<comment type="similarity">
    <text evidence="3">Belongs to the TSSC4 family.</text>
</comment>
<dbReference type="PANTHER" id="PTHR13445">
    <property type="entry name" value="TUMOR SUPPRESSING SUBTRANSFERABLE CANDIDATE 4 TSSC4"/>
    <property type="match status" value="1"/>
</dbReference>
<evidence type="ECO:0000256" key="1">
    <source>
        <dbReference type="ARBA" id="ARBA00004123"/>
    </source>
</evidence>